<evidence type="ECO:0000313" key="7">
    <source>
        <dbReference type="Proteomes" id="UP000232722"/>
    </source>
</evidence>
<evidence type="ECO:0000259" key="2">
    <source>
        <dbReference type="Pfam" id="PF00561"/>
    </source>
</evidence>
<proteinExistence type="predicted"/>
<accession>A0A2I1EHD2</accession>
<dbReference type="AlphaFoldDB" id="A0A2I1EHD2"/>
<protein>
    <submittedName>
        <fullName evidence="5">Alpha/beta-hydrolase</fullName>
    </submittedName>
</protein>
<dbReference type="GO" id="GO:0016787">
    <property type="term" value="F:hydrolase activity"/>
    <property type="evidence" value="ECO:0007669"/>
    <property type="project" value="UniProtKB-KW"/>
</dbReference>
<dbReference type="InterPro" id="IPR029058">
    <property type="entry name" value="AB_hydrolase_fold"/>
</dbReference>
<evidence type="ECO:0000313" key="3">
    <source>
        <dbReference type="EMBL" id="CAB5395703.1"/>
    </source>
</evidence>
<dbReference type="PANTHER" id="PTHR43798">
    <property type="entry name" value="MONOACYLGLYCEROL LIPASE"/>
    <property type="match status" value="1"/>
</dbReference>
<sequence>MKLFKLFSGFIFAFLTVSAVTVAQVPLYTFPADDGSKNYYVTSENGVNIFVEEKGDPKNPTIIFSSGFLTSRISWDPQWFDPEICEKFHLVRYDYRGMGNSDKPNTNLYSTDLNDDIFTRYMSNIDNSNSYSLDLHAADLFALISKLSSEYDFKEKKIVLVGWSIGVPISLNFMKNYPDIMIHGLMSISGFVNNTRKAADNDKIAPFFQDLIDPQDDWFKVVSGMDGIFSLNSYKPFSDELKLLFLGSAAVAPLEYRLSVITPFSLAEFYSTISIPTLHIIGENDIIVDMEHSLYFASLGQNVETIFYKEVGHCPLWENIKDLNKDIINFVSKI</sequence>
<dbReference type="OrthoDB" id="408373at2759"/>
<name>A0A2I1EHD2_9GLOM</name>
<reference evidence="5 6" key="3">
    <citation type="submission" date="2017-10" db="EMBL/GenBank/DDBJ databases">
        <title>Extensive intraspecific genome diversity in a model arbuscular mycorrhizal fungus.</title>
        <authorList>
            <person name="Chen E.C.H."/>
            <person name="Morin E."/>
            <person name="Baudet D."/>
            <person name="Noel J."/>
            <person name="Ndikumana S."/>
            <person name="Charron P."/>
            <person name="St-Onge C."/>
            <person name="Giorgi J."/>
            <person name="Grigoriev I.V."/>
            <person name="Roux C."/>
            <person name="Martin F.M."/>
            <person name="Corradi N."/>
        </authorList>
    </citation>
    <scope>NUCLEOTIDE SEQUENCE [LARGE SCALE GENOMIC DNA]</scope>
    <source>
        <strain evidence="5 6">A1</strain>
    </source>
</reference>
<dbReference type="VEuPathDB" id="FungiDB:RhiirFUN_014199"/>
<dbReference type="VEuPathDB" id="FungiDB:RhiirA1_446107"/>
<feature type="chain" id="PRO_5014153000" evidence="1">
    <location>
        <begin position="24"/>
        <end position="334"/>
    </location>
</feature>
<dbReference type="Proteomes" id="UP000684084">
    <property type="component" value="Unassembled WGS sequence"/>
</dbReference>
<dbReference type="Proteomes" id="UP000232688">
    <property type="component" value="Unassembled WGS sequence"/>
</dbReference>
<dbReference type="GO" id="GO:0016020">
    <property type="term" value="C:membrane"/>
    <property type="evidence" value="ECO:0007669"/>
    <property type="project" value="TreeGrafter"/>
</dbReference>
<reference evidence="4 7" key="2">
    <citation type="submission" date="2017-09" db="EMBL/GenBank/DDBJ databases">
        <title>Extensive intraspecific genome diversity in a model arbuscular mycorrhizal fungus.</title>
        <authorList>
            <person name="Chen E.C."/>
            <person name="Morin E."/>
            <person name="Beaudet D."/>
            <person name="Noel J."/>
            <person name="Ndikumana S."/>
            <person name="Charron P."/>
            <person name="St-Onge C."/>
            <person name="Giorgi J."/>
            <person name="Grigoriev I.V."/>
            <person name="Roux C."/>
            <person name="Martin F.M."/>
            <person name="Corradi N."/>
        </authorList>
    </citation>
    <scope>NUCLEOTIDE SEQUENCE [LARGE SCALE GENOMIC DNA]</scope>
    <source>
        <strain evidence="4 7">A5</strain>
    </source>
</reference>
<dbReference type="InterPro" id="IPR000073">
    <property type="entry name" value="AB_hydrolase_1"/>
</dbReference>
<dbReference type="PANTHER" id="PTHR43798:SF33">
    <property type="entry name" value="HYDROLASE, PUTATIVE (AFU_ORTHOLOGUE AFUA_2G14860)-RELATED"/>
    <property type="match status" value="1"/>
</dbReference>
<evidence type="ECO:0000313" key="4">
    <source>
        <dbReference type="EMBL" id="PKC06931.1"/>
    </source>
</evidence>
<keyword evidence="5" id="KW-0378">Hydrolase</keyword>
<comment type="caution">
    <text evidence="5">The sequence shown here is derived from an EMBL/GenBank/DDBJ whole genome shotgun (WGS) entry which is preliminary data.</text>
</comment>
<feature type="domain" description="AB hydrolase-1" evidence="2">
    <location>
        <begin position="60"/>
        <end position="319"/>
    </location>
</feature>
<reference evidence="3" key="5">
    <citation type="submission" date="2020-05" db="EMBL/GenBank/DDBJ databases">
        <authorList>
            <person name="Rincon C."/>
            <person name="Sanders R I."/>
            <person name="Robbins C."/>
            <person name="Chaturvedi A."/>
        </authorList>
    </citation>
    <scope>NUCLEOTIDE SEQUENCE</scope>
    <source>
        <strain evidence="3">CHB12</strain>
    </source>
</reference>
<reference evidence="5 6" key="4">
    <citation type="submission" date="2017-10" db="EMBL/GenBank/DDBJ databases">
        <title>Genome analyses suggest a sexual origin of heterokaryosis in a supposedly ancient asexual fungus.</title>
        <authorList>
            <person name="Corradi N."/>
            <person name="Sedzielewska K."/>
            <person name="Noel J."/>
            <person name="Charron P."/>
            <person name="Farinelli L."/>
            <person name="Marton T."/>
            <person name="Kruger M."/>
            <person name="Pelin A."/>
            <person name="Brachmann A."/>
            <person name="Corradi N."/>
        </authorList>
    </citation>
    <scope>NUCLEOTIDE SEQUENCE [LARGE SCALE GENOMIC DNA]</scope>
    <source>
        <strain evidence="5 6">A1</strain>
    </source>
</reference>
<dbReference type="SUPFAM" id="SSF53474">
    <property type="entry name" value="alpha/beta-Hydrolases"/>
    <property type="match status" value="1"/>
</dbReference>
<reference evidence="4 7" key="1">
    <citation type="submission" date="2016-04" db="EMBL/GenBank/DDBJ databases">
        <title>Genome analyses suggest a sexual origin of heterokaryosis in a supposedly ancient asexual fungus.</title>
        <authorList>
            <person name="Ropars J."/>
            <person name="Sedzielewska K."/>
            <person name="Noel J."/>
            <person name="Charron P."/>
            <person name="Farinelli L."/>
            <person name="Marton T."/>
            <person name="Kruger M."/>
            <person name="Pelin A."/>
            <person name="Brachmann A."/>
            <person name="Corradi N."/>
        </authorList>
    </citation>
    <scope>NUCLEOTIDE SEQUENCE [LARGE SCALE GENOMIC DNA]</scope>
    <source>
        <strain evidence="4 7">A5</strain>
    </source>
</reference>
<dbReference type="InterPro" id="IPR050266">
    <property type="entry name" value="AB_hydrolase_sf"/>
</dbReference>
<dbReference type="EMBL" id="CAGKOT010000102">
    <property type="protein sequence ID" value="CAB5395703.1"/>
    <property type="molecule type" value="Genomic_DNA"/>
</dbReference>
<evidence type="ECO:0000313" key="5">
    <source>
        <dbReference type="EMBL" id="PKC57642.1"/>
    </source>
</evidence>
<evidence type="ECO:0000313" key="6">
    <source>
        <dbReference type="Proteomes" id="UP000232688"/>
    </source>
</evidence>
<evidence type="ECO:0000256" key="1">
    <source>
        <dbReference type="SAM" id="SignalP"/>
    </source>
</evidence>
<dbReference type="VEuPathDB" id="FungiDB:FUN_016181"/>
<dbReference type="EMBL" id="LLXH01001766">
    <property type="protein sequence ID" value="PKC57642.1"/>
    <property type="molecule type" value="Genomic_DNA"/>
</dbReference>
<dbReference type="Gene3D" id="3.40.50.1820">
    <property type="entry name" value="alpha/beta hydrolase"/>
    <property type="match status" value="1"/>
</dbReference>
<dbReference type="EMBL" id="LLXJ01000697">
    <property type="protein sequence ID" value="PKC06931.1"/>
    <property type="molecule type" value="Genomic_DNA"/>
</dbReference>
<keyword evidence="1" id="KW-0732">Signal</keyword>
<dbReference type="Proteomes" id="UP000232722">
    <property type="component" value="Unassembled WGS sequence"/>
</dbReference>
<gene>
    <name evidence="3" type="ORF">CHRIB12_LOCUS23978</name>
    <name evidence="5" type="ORF">RhiirA1_446107</name>
    <name evidence="4" type="ORF">RhiirA5_314139</name>
</gene>
<organism evidence="5 6">
    <name type="scientific">Rhizophagus irregularis</name>
    <dbReference type="NCBI Taxonomy" id="588596"/>
    <lineage>
        <taxon>Eukaryota</taxon>
        <taxon>Fungi</taxon>
        <taxon>Fungi incertae sedis</taxon>
        <taxon>Mucoromycota</taxon>
        <taxon>Glomeromycotina</taxon>
        <taxon>Glomeromycetes</taxon>
        <taxon>Glomerales</taxon>
        <taxon>Glomeraceae</taxon>
        <taxon>Rhizophagus</taxon>
    </lineage>
</organism>
<dbReference type="Pfam" id="PF00561">
    <property type="entry name" value="Abhydrolase_1"/>
    <property type="match status" value="1"/>
</dbReference>
<feature type="signal peptide" evidence="1">
    <location>
        <begin position="1"/>
        <end position="23"/>
    </location>
</feature>